<feature type="domain" description="Carboxymuconolactone decarboxylase-like" evidence="1">
    <location>
        <begin position="43"/>
        <end position="131"/>
    </location>
</feature>
<protein>
    <recommendedName>
        <fullName evidence="1">Carboxymuconolactone decarboxylase-like domain-containing protein</fullName>
    </recommendedName>
</protein>
<dbReference type="SUPFAM" id="SSF69118">
    <property type="entry name" value="AhpD-like"/>
    <property type="match status" value="1"/>
</dbReference>
<dbReference type="InterPro" id="IPR003779">
    <property type="entry name" value="CMD-like"/>
</dbReference>
<dbReference type="EMBL" id="VSSQ01056681">
    <property type="protein sequence ID" value="MPN10524.1"/>
    <property type="molecule type" value="Genomic_DNA"/>
</dbReference>
<reference evidence="2" key="1">
    <citation type="submission" date="2019-08" db="EMBL/GenBank/DDBJ databases">
        <authorList>
            <person name="Kucharzyk K."/>
            <person name="Murdoch R.W."/>
            <person name="Higgins S."/>
            <person name="Loffler F."/>
        </authorList>
    </citation>
    <scope>NUCLEOTIDE SEQUENCE</scope>
</reference>
<evidence type="ECO:0000259" key="1">
    <source>
        <dbReference type="Pfam" id="PF02627"/>
    </source>
</evidence>
<organism evidence="2">
    <name type="scientific">bioreactor metagenome</name>
    <dbReference type="NCBI Taxonomy" id="1076179"/>
    <lineage>
        <taxon>unclassified sequences</taxon>
        <taxon>metagenomes</taxon>
        <taxon>ecological metagenomes</taxon>
    </lineage>
</organism>
<dbReference type="Gene3D" id="1.20.1290.10">
    <property type="entry name" value="AhpD-like"/>
    <property type="match status" value="1"/>
</dbReference>
<dbReference type="PANTHER" id="PTHR33570:SF2">
    <property type="entry name" value="CARBOXYMUCONOLACTONE DECARBOXYLASE-LIKE DOMAIN-CONTAINING PROTEIN"/>
    <property type="match status" value="1"/>
</dbReference>
<dbReference type="AlphaFoldDB" id="A0A645FDF3"/>
<comment type="caution">
    <text evidence="2">The sequence shown here is derived from an EMBL/GenBank/DDBJ whole genome shotgun (WGS) entry which is preliminary data.</text>
</comment>
<dbReference type="Pfam" id="PF02627">
    <property type="entry name" value="CMD"/>
    <property type="match status" value="1"/>
</dbReference>
<dbReference type="GO" id="GO:0051920">
    <property type="term" value="F:peroxiredoxin activity"/>
    <property type="evidence" value="ECO:0007669"/>
    <property type="project" value="InterPro"/>
</dbReference>
<sequence length="152" mass="16685">MSSSRLPSPSPDSIEQGLINRRRVLGDAWVDKSVANANAVNVEFQRLITSYAWDQIWSRPGLDRRTRRIMVLAITASMGRWEEFELHVRTGLAAPRDDEQAAPLDLDTLKEVLLQTAVYAGVPAGNTGMAIVLKVAREQGLALEPADFIAGS</sequence>
<name>A0A645FDF3_9ZZZZ</name>
<dbReference type="InterPro" id="IPR052512">
    <property type="entry name" value="4CMD/NDH-1_regulator"/>
</dbReference>
<accession>A0A645FDF3</accession>
<gene>
    <name evidence="2" type="ORF">SDC9_157819</name>
</gene>
<proteinExistence type="predicted"/>
<dbReference type="InterPro" id="IPR029032">
    <property type="entry name" value="AhpD-like"/>
</dbReference>
<dbReference type="PANTHER" id="PTHR33570">
    <property type="entry name" value="4-CARBOXYMUCONOLACTONE DECARBOXYLASE FAMILY PROTEIN"/>
    <property type="match status" value="1"/>
</dbReference>
<evidence type="ECO:0000313" key="2">
    <source>
        <dbReference type="EMBL" id="MPN10524.1"/>
    </source>
</evidence>